<name>A0A1L9PS21_ASPVE</name>
<dbReference type="AlphaFoldDB" id="A0A1L9PS21"/>
<reference evidence="3" key="1">
    <citation type="journal article" date="2017" name="Genome Biol.">
        <title>Comparative genomics reveals high biological diversity and specific adaptations in the industrially and medically important fungal genus Aspergillus.</title>
        <authorList>
            <person name="de Vries R.P."/>
            <person name="Riley R."/>
            <person name="Wiebenga A."/>
            <person name="Aguilar-Osorio G."/>
            <person name="Amillis S."/>
            <person name="Uchima C.A."/>
            <person name="Anderluh G."/>
            <person name="Asadollahi M."/>
            <person name="Askin M."/>
            <person name="Barry K."/>
            <person name="Battaglia E."/>
            <person name="Bayram O."/>
            <person name="Benocci T."/>
            <person name="Braus-Stromeyer S.A."/>
            <person name="Caldana C."/>
            <person name="Canovas D."/>
            <person name="Cerqueira G.C."/>
            <person name="Chen F."/>
            <person name="Chen W."/>
            <person name="Choi C."/>
            <person name="Clum A."/>
            <person name="Dos Santos R.A."/>
            <person name="Damasio A.R."/>
            <person name="Diallinas G."/>
            <person name="Emri T."/>
            <person name="Fekete E."/>
            <person name="Flipphi M."/>
            <person name="Freyberg S."/>
            <person name="Gallo A."/>
            <person name="Gournas C."/>
            <person name="Habgood R."/>
            <person name="Hainaut M."/>
            <person name="Harispe M.L."/>
            <person name="Henrissat B."/>
            <person name="Hilden K.S."/>
            <person name="Hope R."/>
            <person name="Hossain A."/>
            <person name="Karabika E."/>
            <person name="Karaffa L."/>
            <person name="Karanyi Z."/>
            <person name="Krasevec N."/>
            <person name="Kuo A."/>
            <person name="Kusch H."/>
            <person name="LaButti K."/>
            <person name="Lagendijk E.L."/>
            <person name="Lapidus A."/>
            <person name="Levasseur A."/>
            <person name="Lindquist E."/>
            <person name="Lipzen A."/>
            <person name="Logrieco A.F."/>
            <person name="MacCabe A."/>
            <person name="Maekelae M.R."/>
            <person name="Malavazi I."/>
            <person name="Melin P."/>
            <person name="Meyer V."/>
            <person name="Mielnichuk N."/>
            <person name="Miskei M."/>
            <person name="Molnar A.P."/>
            <person name="Mule G."/>
            <person name="Ngan C.Y."/>
            <person name="Orejas M."/>
            <person name="Orosz E."/>
            <person name="Ouedraogo J.P."/>
            <person name="Overkamp K.M."/>
            <person name="Park H.-S."/>
            <person name="Perrone G."/>
            <person name="Piumi F."/>
            <person name="Punt P.J."/>
            <person name="Ram A.F."/>
            <person name="Ramon A."/>
            <person name="Rauscher S."/>
            <person name="Record E."/>
            <person name="Riano-Pachon D.M."/>
            <person name="Robert V."/>
            <person name="Roehrig J."/>
            <person name="Ruller R."/>
            <person name="Salamov A."/>
            <person name="Salih N.S."/>
            <person name="Samson R.A."/>
            <person name="Sandor E."/>
            <person name="Sanguinetti M."/>
            <person name="Schuetze T."/>
            <person name="Sepcic K."/>
            <person name="Shelest E."/>
            <person name="Sherlock G."/>
            <person name="Sophianopoulou V."/>
            <person name="Squina F.M."/>
            <person name="Sun H."/>
            <person name="Susca A."/>
            <person name="Todd R.B."/>
            <person name="Tsang A."/>
            <person name="Unkles S.E."/>
            <person name="van de Wiele N."/>
            <person name="van Rossen-Uffink D."/>
            <person name="Oliveira J.V."/>
            <person name="Vesth T.C."/>
            <person name="Visser J."/>
            <person name="Yu J.-H."/>
            <person name="Zhou M."/>
            <person name="Andersen M.R."/>
            <person name="Archer D.B."/>
            <person name="Baker S.E."/>
            <person name="Benoit I."/>
            <person name="Brakhage A.A."/>
            <person name="Braus G.H."/>
            <person name="Fischer R."/>
            <person name="Frisvad J.C."/>
            <person name="Goldman G.H."/>
            <person name="Houbraken J."/>
            <person name="Oakley B."/>
            <person name="Pocsi I."/>
            <person name="Scazzocchio C."/>
            <person name="Seiboth B."/>
            <person name="vanKuyk P.A."/>
            <person name="Wortman J."/>
            <person name="Dyer P.S."/>
            <person name="Grigoriev I.V."/>
        </authorList>
    </citation>
    <scope>NUCLEOTIDE SEQUENCE [LARGE SCALE GENOMIC DNA]</scope>
    <source>
        <strain evidence="3">CBS 583.65</strain>
    </source>
</reference>
<dbReference type="STRING" id="1036611.A0A1L9PS21"/>
<dbReference type="EMBL" id="KV878131">
    <property type="protein sequence ID" value="OJJ04309.1"/>
    <property type="molecule type" value="Genomic_DNA"/>
</dbReference>
<dbReference type="RefSeq" id="XP_040670071.1">
    <property type="nucleotide sequence ID" value="XM_040807239.1"/>
</dbReference>
<evidence type="ECO:0000313" key="2">
    <source>
        <dbReference type="EMBL" id="OJJ04309.1"/>
    </source>
</evidence>
<dbReference type="InterPro" id="IPR029058">
    <property type="entry name" value="AB_hydrolase_fold"/>
</dbReference>
<feature type="non-terminal residue" evidence="2">
    <location>
        <position position="1"/>
    </location>
</feature>
<dbReference type="OrthoDB" id="17560at2759"/>
<proteinExistence type="predicted"/>
<dbReference type="GO" id="GO:0016787">
    <property type="term" value="F:hydrolase activity"/>
    <property type="evidence" value="ECO:0007669"/>
    <property type="project" value="InterPro"/>
</dbReference>
<dbReference type="SUPFAM" id="SSF53474">
    <property type="entry name" value="alpha/beta-Hydrolases"/>
    <property type="match status" value="1"/>
</dbReference>
<dbReference type="VEuPathDB" id="FungiDB:ASPVEDRAFT_135759"/>
<dbReference type="Pfam" id="PF01738">
    <property type="entry name" value="DLH"/>
    <property type="match status" value="1"/>
</dbReference>
<dbReference type="Proteomes" id="UP000184073">
    <property type="component" value="Unassembled WGS sequence"/>
</dbReference>
<keyword evidence="3" id="KW-1185">Reference proteome</keyword>
<dbReference type="Gene3D" id="3.40.50.1820">
    <property type="entry name" value="alpha/beta hydrolase"/>
    <property type="match status" value="1"/>
</dbReference>
<dbReference type="InterPro" id="IPR002925">
    <property type="entry name" value="Dienelactn_hydro"/>
</dbReference>
<gene>
    <name evidence="2" type="ORF">ASPVEDRAFT_135759</name>
</gene>
<evidence type="ECO:0000259" key="1">
    <source>
        <dbReference type="Pfam" id="PF01738"/>
    </source>
</evidence>
<evidence type="ECO:0000313" key="3">
    <source>
        <dbReference type="Proteomes" id="UP000184073"/>
    </source>
</evidence>
<feature type="domain" description="Dienelactone hydrolase" evidence="1">
    <location>
        <begin position="31"/>
        <end position="99"/>
    </location>
</feature>
<sequence>GKVNSGYIAHPSFLALQDLAAIEAPSLFLLQVCFLEVDSIFTTSLRHMSEDALLGTGQPFQLNLFSGVSHGFAIRGDLDQGSVKFAKEQAFTQALAWFDYTLS</sequence>
<organism evidence="2 3">
    <name type="scientific">Aspergillus versicolor CBS 583.65</name>
    <dbReference type="NCBI Taxonomy" id="1036611"/>
    <lineage>
        <taxon>Eukaryota</taxon>
        <taxon>Fungi</taxon>
        <taxon>Dikarya</taxon>
        <taxon>Ascomycota</taxon>
        <taxon>Pezizomycotina</taxon>
        <taxon>Eurotiomycetes</taxon>
        <taxon>Eurotiomycetidae</taxon>
        <taxon>Eurotiales</taxon>
        <taxon>Aspergillaceae</taxon>
        <taxon>Aspergillus</taxon>
        <taxon>Aspergillus subgen. Nidulantes</taxon>
    </lineage>
</organism>
<protein>
    <recommendedName>
        <fullName evidence="1">Dienelactone hydrolase domain-containing protein</fullName>
    </recommendedName>
</protein>
<accession>A0A1L9PS21</accession>
<dbReference type="GeneID" id="63722750"/>